<dbReference type="EMBL" id="PQFF01000462">
    <property type="protein sequence ID" value="RHZ48684.1"/>
    <property type="molecule type" value="Genomic_DNA"/>
</dbReference>
<dbReference type="AlphaFoldDB" id="A0A397GFU9"/>
<dbReference type="InterPro" id="IPR011009">
    <property type="entry name" value="Kinase-like_dom_sf"/>
</dbReference>
<evidence type="ECO:0000313" key="3">
    <source>
        <dbReference type="Proteomes" id="UP000266861"/>
    </source>
</evidence>
<protein>
    <recommendedName>
        <fullName evidence="1">Serine-threonine/tyrosine-protein kinase catalytic domain-containing protein</fullName>
    </recommendedName>
</protein>
<dbReference type="Proteomes" id="UP000266861">
    <property type="component" value="Unassembled WGS sequence"/>
</dbReference>
<evidence type="ECO:0000259" key="1">
    <source>
        <dbReference type="Pfam" id="PF07714"/>
    </source>
</evidence>
<evidence type="ECO:0000313" key="2">
    <source>
        <dbReference type="EMBL" id="RHZ48684.1"/>
    </source>
</evidence>
<gene>
    <name evidence="2" type="ORF">Glove_543g62</name>
</gene>
<proteinExistence type="predicted"/>
<dbReference type="Pfam" id="PF07714">
    <property type="entry name" value="PK_Tyr_Ser-Thr"/>
    <property type="match status" value="1"/>
</dbReference>
<sequence>MYKLLVFGIWDLGFGILAKNTNYNLGFGIWDFGIWDFGIWISNLGGRYTVRCARNPLLSTSHKSLRHYSFDIIMWELTSPQPPFYKTAYDFNLALSICNGKRPQVIKGTPAYYVELMKKCWDPNPSKHSTAQEMTEIFKE</sequence>
<feature type="domain" description="Serine-threonine/tyrosine-protein kinase catalytic" evidence="1">
    <location>
        <begin position="68"/>
        <end position="136"/>
    </location>
</feature>
<dbReference type="InterPro" id="IPR001245">
    <property type="entry name" value="Ser-Thr/Tyr_kinase_cat_dom"/>
</dbReference>
<dbReference type="GO" id="GO:0004672">
    <property type="term" value="F:protein kinase activity"/>
    <property type="evidence" value="ECO:0007669"/>
    <property type="project" value="InterPro"/>
</dbReference>
<reference evidence="2 3" key="1">
    <citation type="submission" date="2018-08" db="EMBL/GenBank/DDBJ databases">
        <title>Genome and evolution of the arbuscular mycorrhizal fungus Diversispora epigaea (formerly Glomus versiforme) and its bacterial endosymbionts.</title>
        <authorList>
            <person name="Sun X."/>
            <person name="Fei Z."/>
            <person name="Harrison M."/>
        </authorList>
    </citation>
    <scope>NUCLEOTIDE SEQUENCE [LARGE SCALE GENOMIC DNA]</scope>
    <source>
        <strain evidence="2 3">IT104</strain>
    </source>
</reference>
<dbReference type="Gene3D" id="1.10.510.10">
    <property type="entry name" value="Transferase(Phosphotransferase) domain 1"/>
    <property type="match status" value="1"/>
</dbReference>
<accession>A0A397GFU9</accession>
<comment type="caution">
    <text evidence="2">The sequence shown here is derived from an EMBL/GenBank/DDBJ whole genome shotgun (WGS) entry which is preliminary data.</text>
</comment>
<dbReference type="STRING" id="1348612.A0A397GFU9"/>
<organism evidence="2 3">
    <name type="scientific">Diversispora epigaea</name>
    <dbReference type="NCBI Taxonomy" id="1348612"/>
    <lineage>
        <taxon>Eukaryota</taxon>
        <taxon>Fungi</taxon>
        <taxon>Fungi incertae sedis</taxon>
        <taxon>Mucoromycota</taxon>
        <taxon>Glomeromycotina</taxon>
        <taxon>Glomeromycetes</taxon>
        <taxon>Diversisporales</taxon>
        <taxon>Diversisporaceae</taxon>
        <taxon>Diversispora</taxon>
    </lineage>
</organism>
<keyword evidence="3" id="KW-1185">Reference proteome</keyword>
<dbReference type="OrthoDB" id="10261027at2759"/>
<name>A0A397GFU9_9GLOM</name>
<dbReference type="SUPFAM" id="SSF56112">
    <property type="entry name" value="Protein kinase-like (PK-like)"/>
    <property type="match status" value="1"/>
</dbReference>